<sequence length="131" mass="16037">MKEFCIKYKFEWYKFQLPIISLLLIFIFQMINLEKIYWYIPFILVLCISLFLYFPTIIRLKKFELKKNDFKAWIISFFIIDLICWFFLLAQIIGFWSGLDTLGFSFAITIIISINSFIYYQVNKLNKRKNF</sequence>
<dbReference type="EMBL" id="CP024968">
    <property type="protein sequence ID" value="ATZ20871.1"/>
    <property type="molecule type" value="Genomic_DNA"/>
</dbReference>
<gene>
    <name evidence="2" type="ORF">MCOLE_v1c03570</name>
</gene>
<reference evidence="2 3" key="1">
    <citation type="submission" date="2017-11" db="EMBL/GenBank/DDBJ databases">
        <title>Genome sequence of Mesoplasma coleopterae BARC 779 (ATCC 49583).</title>
        <authorList>
            <person name="Lo W.-S."/>
            <person name="Kuo C.-H."/>
        </authorList>
    </citation>
    <scope>NUCLEOTIDE SEQUENCE [LARGE SCALE GENOMIC DNA]</scope>
    <source>
        <strain evidence="2 3">BARC 779</strain>
    </source>
</reference>
<feature type="transmembrane region" description="Helical" evidence="1">
    <location>
        <begin position="12"/>
        <end position="31"/>
    </location>
</feature>
<feature type="transmembrane region" description="Helical" evidence="1">
    <location>
        <begin position="102"/>
        <end position="122"/>
    </location>
</feature>
<accession>A0A2K8P281</accession>
<feature type="transmembrane region" description="Helical" evidence="1">
    <location>
        <begin position="72"/>
        <end position="96"/>
    </location>
</feature>
<dbReference type="Proteomes" id="UP000232221">
    <property type="component" value="Chromosome"/>
</dbReference>
<evidence type="ECO:0000256" key="1">
    <source>
        <dbReference type="SAM" id="Phobius"/>
    </source>
</evidence>
<keyword evidence="3" id="KW-1185">Reference proteome</keyword>
<name>A0A2K8P281_9MOLU</name>
<feature type="transmembrane region" description="Helical" evidence="1">
    <location>
        <begin position="37"/>
        <end position="60"/>
    </location>
</feature>
<proteinExistence type="predicted"/>
<dbReference type="KEGG" id="mcol:MCOLE_v1c03570"/>
<evidence type="ECO:0000313" key="2">
    <source>
        <dbReference type="EMBL" id="ATZ20871.1"/>
    </source>
</evidence>
<protein>
    <submittedName>
        <fullName evidence="2">Uncharacterized protein</fullName>
    </submittedName>
</protein>
<keyword evidence="1" id="KW-0812">Transmembrane</keyword>
<organism evidence="2 3">
    <name type="scientific">Mesoplasma coleopterae</name>
    <dbReference type="NCBI Taxonomy" id="324078"/>
    <lineage>
        <taxon>Bacteria</taxon>
        <taxon>Bacillati</taxon>
        <taxon>Mycoplasmatota</taxon>
        <taxon>Mollicutes</taxon>
        <taxon>Entomoplasmatales</taxon>
        <taxon>Entomoplasmataceae</taxon>
        <taxon>Mesoplasma</taxon>
    </lineage>
</organism>
<keyword evidence="1" id="KW-0472">Membrane</keyword>
<evidence type="ECO:0000313" key="3">
    <source>
        <dbReference type="Proteomes" id="UP000232221"/>
    </source>
</evidence>
<keyword evidence="1" id="KW-1133">Transmembrane helix</keyword>
<dbReference type="AlphaFoldDB" id="A0A2K8P281"/>